<dbReference type="Proteomes" id="UP000031443">
    <property type="component" value="Unassembled WGS sequence"/>
</dbReference>
<dbReference type="STRING" id="8469.M7BUX0"/>
<dbReference type="GO" id="GO:0008408">
    <property type="term" value="F:3'-5' exonuclease activity"/>
    <property type="evidence" value="ECO:0007669"/>
    <property type="project" value="InterPro"/>
</dbReference>
<dbReference type="GO" id="GO:0003676">
    <property type="term" value="F:nucleic acid binding"/>
    <property type="evidence" value="ECO:0007669"/>
    <property type="project" value="InterPro"/>
</dbReference>
<gene>
    <name evidence="3" type="ORF">UY3_03216</name>
</gene>
<dbReference type="Pfam" id="PF01612">
    <property type="entry name" value="DNA_pol_A_exo1"/>
    <property type="match status" value="1"/>
</dbReference>
<reference evidence="4" key="1">
    <citation type="journal article" date="2013" name="Nat. Genet.">
        <title>The draft genomes of soft-shell turtle and green sea turtle yield insights into the development and evolution of the turtle-specific body plan.</title>
        <authorList>
            <person name="Wang Z."/>
            <person name="Pascual-Anaya J."/>
            <person name="Zadissa A."/>
            <person name="Li W."/>
            <person name="Niimura Y."/>
            <person name="Huang Z."/>
            <person name="Li C."/>
            <person name="White S."/>
            <person name="Xiong Z."/>
            <person name="Fang D."/>
            <person name="Wang B."/>
            <person name="Ming Y."/>
            <person name="Chen Y."/>
            <person name="Zheng Y."/>
            <person name="Kuraku S."/>
            <person name="Pignatelli M."/>
            <person name="Herrero J."/>
            <person name="Beal K."/>
            <person name="Nozawa M."/>
            <person name="Li Q."/>
            <person name="Wang J."/>
            <person name="Zhang H."/>
            <person name="Yu L."/>
            <person name="Shigenobu S."/>
            <person name="Wang J."/>
            <person name="Liu J."/>
            <person name="Flicek P."/>
            <person name="Searle S."/>
            <person name="Wang J."/>
            <person name="Kuratani S."/>
            <person name="Yin Y."/>
            <person name="Aken B."/>
            <person name="Zhang G."/>
            <person name="Irie N."/>
        </authorList>
    </citation>
    <scope>NUCLEOTIDE SEQUENCE [LARGE SCALE GENOMIC DNA]</scope>
</reference>
<protein>
    <submittedName>
        <fullName evidence="3">Exonuclease 3'-5' domain-containing protein 1</fullName>
    </submittedName>
</protein>
<dbReference type="InterPro" id="IPR012337">
    <property type="entry name" value="RNaseH-like_sf"/>
</dbReference>
<dbReference type="GO" id="GO:1990923">
    <property type="term" value="C:PET complex"/>
    <property type="evidence" value="ECO:0007669"/>
    <property type="project" value="TreeGrafter"/>
</dbReference>
<dbReference type="CDD" id="cd06148">
    <property type="entry name" value="Egl_like_exo"/>
    <property type="match status" value="1"/>
</dbReference>
<feature type="region of interest" description="Disordered" evidence="1">
    <location>
        <begin position="378"/>
        <end position="413"/>
    </location>
</feature>
<dbReference type="InterPro" id="IPR002562">
    <property type="entry name" value="3'-5'_exonuclease_dom"/>
</dbReference>
<keyword evidence="3" id="KW-0540">Nuclease</keyword>
<dbReference type="PANTHER" id="PTHR46628">
    <property type="entry name" value="PIRNA BIOGENESIS PROTEIN EXD1"/>
    <property type="match status" value="1"/>
</dbReference>
<dbReference type="InterPro" id="IPR036397">
    <property type="entry name" value="RNaseH_sf"/>
</dbReference>
<evidence type="ECO:0000256" key="1">
    <source>
        <dbReference type="SAM" id="MobiDB-lite"/>
    </source>
</evidence>
<dbReference type="EMBL" id="KB516251">
    <property type="protein sequence ID" value="EMP39620.1"/>
    <property type="molecule type" value="Genomic_DNA"/>
</dbReference>
<dbReference type="AlphaFoldDB" id="M7BUX0"/>
<organism evidence="3 4">
    <name type="scientific">Chelonia mydas</name>
    <name type="common">Green sea-turtle</name>
    <name type="synonym">Chelonia agassizi</name>
    <dbReference type="NCBI Taxonomy" id="8469"/>
    <lineage>
        <taxon>Eukaryota</taxon>
        <taxon>Metazoa</taxon>
        <taxon>Chordata</taxon>
        <taxon>Craniata</taxon>
        <taxon>Vertebrata</taxon>
        <taxon>Euteleostomi</taxon>
        <taxon>Archelosauria</taxon>
        <taxon>Testudinata</taxon>
        <taxon>Testudines</taxon>
        <taxon>Cryptodira</taxon>
        <taxon>Durocryptodira</taxon>
        <taxon>Americhelydia</taxon>
        <taxon>Chelonioidea</taxon>
        <taxon>Cheloniidae</taxon>
        <taxon>Chelonia</taxon>
    </lineage>
</organism>
<dbReference type="InterPro" id="IPR052144">
    <property type="entry name" value="piRNA_biogenesis_EXD1"/>
</dbReference>
<name>M7BUX0_CHEMY</name>
<feature type="compositionally biased region" description="Basic and acidic residues" evidence="1">
    <location>
        <begin position="378"/>
        <end position="390"/>
    </location>
</feature>
<keyword evidence="4" id="KW-1185">Reference proteome</keyword>
<dbReference type="PANTHER" id="PTHR46628:SF1">
    <property type="entry name" value="PIRNA BIOGENESIS PROTEIN EXD1"/>
    <property type="match status" value="1"/>
</dbReference>
<dbReference type="Gene3D" id="3.30.420.10">
    <property type="entry name" value="Ribonuclease H-like superfamily/Ribonuclease H"/>
    <property type="match status" value="1"/>
</dbReference>
<dbReference type="SUPFAM" id="SSF53098">
    <property type="entry name" value="Ribonuclease H-like"/>
    <property type="match status" value="1"/>
</dbReference>
<keyword evidence="3" id="KW-0269">Exonuclease</keyword>
<sequence>MPGVKMFFGYEIVNVELLEELEQAATPIRKGKVGLCTAIVKMGLECGYEYTPTVITDAGKISNVVFFIAEEEEEENMEYIVIDQFQQKFGPAMLHIKKQCVFGVAAEGVNLCRHGRLCWLQVATRSRVFLFDIFLLGPRVFKNGLQMVLEDKNILKVIHDCRLISDCLSHQYGVILSNVFDTQVADVLHFSSITGGFLPHRISSLQECLMRHLKMSPRKVSFLVYRQQAVQTSCMELPEELHQLADFQKLRRETALKKYKVNEEGLLIRPPLESKGKKAVEVEEKQGEDSGWLSSNGAALQKTSFHPQDPLHQNYDEQKQVVDHWENKKSIIGCKNPPLEMEAGARDLISWNSVSENTQATGKGFSPMQKPHTQAARSLKEEERIDERGPARQMCGGRPRGVDAGAVRQKRPYARGGSCEYSERFKELSLFSLSEMVKG</sequence>
<dbReference type="GO" id="GO:0034587">
    <property type="term" value="P:piRNA processing"/>
    <property type="evidence" value="ECO:0007669"/>
    <property type="project" value="TreeGrafter"/>
</dbReference>
<feature type="domain" description="3'-5' exonuclease" evidence="2">
    <location>
        <begin position="101"/>
        <end position="186"/>
    </location>
</feature>
<evidence type="ECO:0000313" key="3">
    <source>
        <dbReference type="EMBL" id="EMP39620.1"/>
    </source>
</evidence>
<keyword evidence="3" id="KW-0378">Hydrolase</keyword>
<evidence type="ECO:0000259" key="2">
    <source>
        <dbReference type="Pfam" id="PF01612"/>
    </source>
</evidence>
<proteinExistence type="predicted"/>
<accession>M7BUX0</accession>
<evidence type="ECO:0000313" key="4">
    <source>
        <dbReference type="Proteomes" id="UP000031443"/>
    </source>
</evidence>